<reference evidence="2" key="1">
    <citation type="submission" date="2020-08" db="EMBL/GenBank/DDBJ databases">
        <title>Genome public.</title>
        <authorList>
            <person name="Liu C."/>
            <person name="Sun Q."/>
        </authorList>
    </citation>
    <scope>NUCLEOTIDE SEQUENCE</scope>
    <source>
        <strain evidence="2">NSJ-40</strain>
    </source>
</reference>
<organism evidence="2 3">
    <name type="scientific">Yeguia hominis</name>
    <dbReference type="NCBI Taxonomy" id="2763662"/>
    <lineage>
        <taxon>Bacteria</taxon>
        <taxon>Bacillati</taxon>
        <taxon>Bacillota</taxon>
        <taxon>Clostridia</taxon>
        <taxon>Eubacteriales</taxon>
        <taxon>Yeguiaceae</taxon>
        <taxon>Yeguia</taxon>
    </lineage>
</organism>
<protein>
    <submittedName>
        <fullName evidence="2">Uncharacterized protein</fullName>
    </submittedName>
</protein>
<dbReference type="EMBL" id="JACRSN010000007">
    <property type="protein sequence ID" value="MBC8533530.1"/>
    <property type="molecule type" value="Genomic_DNA"/>
</dbReference>
<dbReference type="RefSeq" id="WP_249318979.1">
    <property type="nucleotide sequence ID" value="NZ_JACRSN010000007.1"/>
</dbReference>
<evidence type="ECO:0000313" key="2">
    <source>
        <dbReference type="EMBL" id="MBC8533530.1"/>
    </source>
</evidence>
<keyword evidence="3" id="KW-1185">Reference proteome</keyword>
<name>A0A926D6X5_9FIRM</name>
<evidence type="ECO:0000256" key="1">
    <source>
        <dbReference type="SAM" id="MobiDB-lite"/>
    </source>
</evidence>
<sequence>MEIMQEEQRAETEASVADERSVSVAPVGIWTPVLEAGSLRGEAAQTKGVWRLAAPTGMSAPEAAAAVLSEAIASGKQVLFLPQQEETAAAVKQCLREEELNLFCVCLGSDSAQTVLEKQETLKKEIDQALPGLQKTCAEERAKQADWIRILYGKRNGGWPLWELAIRYETYRDAPGGMAFSLKEISGVSAKTVNDWNGLLLRLVSAAQAVGHPCGHVLSGIGQTQDSRQLRVYAPQSLVLYREALEQVKQRAAALCDSLQEPAPTTKEALLQLYTFSTILSEMKSLPASWMGMTDFTGFLRKLREMTVHGKRERALFSELSKDWLQDLLRQDGTMLLEDWEKSCGKWSVSRNMEQKRILKHLAPYARHPIGKETIGPAMEKLRSYQKENDAVAKLLSGCRGALSGLYQEQYTDWNAIERLCAIAESCDQKLRNTGCMALFQKSARVDWKAAQAFAGTWRTFSEMQAGVYRLFRITDQPAREGETYLEAQQRACEIWRTGLPMLSAWVQWQAVREEAIAAGLQTVVTAYEAGMAHEEIVPAYEKALFGALMEEAVSGEPAAGSLSEKPADVLAAELRKKDLACRALTRKEWRSRALCRASEIFRKASAGKQTEPTPDAESSEQANPVQGAQMPVCVLAQPGKLPDIRDVAQSRFSCVLAECDASETPKSSLSAWADTVLLL</sequence>
<evidence type="ECO:0000313" key="3">
    <source>
        <dbReference type="Proteomes" id="UP000651482"/>
    </source>
</evidence>
<feature type="region of interest" description="Disordered" evidence="1">
    <location>
        <begin position="606"/>
        <end position="625"/>
    </location>
</feature>
<dbReference type="Proteomes" id="UP000651482">
    <property type="component" value="Unassembled WGS sequence"/>
</dbReference>
<gene>
    <name evidence="2" type="ORF">IAG03_05830</name>
</gene>
<dbReference type="AlphaFoldDB" id="A0A926D6X5"/>
<comment type="caution">
    <text evidence="2">The sequence shown here is derived from an EMBL/GenBank/DDBJ whole genome shotgun (WGS) entry which is preliminary data.</text>
</comment>
<proteinExistence type="predicted"/>
<accession>A0A926D6X5</accession>